<keyword evidence="7" id="KW-0915">Sodium</keyword>
<dbReference type="PANTHER" id="PTHR11690:SF240">
    <property type="entry name" value="PICKPOCKET 25-RELATED"/>
    <property type="match status" value="1"/>
</dbReference>
<dbReference type="GeneID" id="112680800"/>
<evidence type="ECO:0000256" key="13">
    <source>
        <dbReference type="SAM" id="Phobius"/>
    </source>
</evidence>
<name>A0A8B8F7Q3_9HEMI</name>
<dbReference type="InterPro" id="IPR001873">
    <property type="entry name" value="ENaC"/>
</dbReference>
<reference evidence="15" key="1">
    <citation type="submission" date="2025-08" db="UniProtKB">
        <authorList>
            <consortium name="RefSeq"/>
        </authorList>
    </citation>
    <scope>IDENTIFICATION</scope>
    <source>
        <tissue evidence="15">Whole body</tissue>
    </source>
</reference>
<keyword evidence="10 12" id="KW-0739">Sodium transport</keyword>
<evidence type="ECO:0000256" key="3">
    <source>
        <dbReference type="ARBA" id="ARBA00022448"/>
    </source>
</evidence>
<dbReference type="OrthoDB" id="6628406at2759"/>
<evidence type="ECO:0000256" key="10">
    <source>
        <dbReference type="ARBA" id="ARBA00023201"/>
    </source>
</evidence>
<feature type="transmembrane region" description="Helical" evidence="13">
    <location>
        <begin position="428"/>
        <end position="454"/>
    </location>
</feature>
<evidence type="ECO:0000313" key="14">
    <source>
        <dbReference type="Proteomes" id="UP000694846"/>
    </source>
</evidence>
<comment type="subcellular location">
    <subcellularLocation>
        <location evidence="1">Membrane</location>
        <topology evidence="1">Multi-pass membrane protein</topology>
    </subcellularLocation>
</comment>
<sequence>MHAIRKNNGNNKKPNFLLKYLKPSLLYLKEFSETTTLHGIRHIGLSNRHLIEVIVWVLCEVIAIYGAYNLIRNSWTRYNENPTVITVQKDYRYWYLQFPSATFCYVDPVDTNLAKIYIERKWRVSSGEKFDYYMDFVKKVANTTYENLDSMAPYVNNTELKYIDIMDLILKVHADPQYIMTLFSSDFKNITFLPVLTEMGICYTFNGKITNYLTPESKIRVENNSLTPSCNFLNALCYGRVENLPRIIKYYVHYPKEVPDIQDKYYSVFENMERDTTFTFWEMTSASGLRRLKPSQRQCRFMDEPMDSTIPVYSYNTCRMICRRKLALEKCGCTPHFYPYPGKMKVCDVKGLYCLSFHKTLLMSLEHDGTPINCNCLMQCEEVKLFLDKNSERTWSYPVPWDIRFRWAVDKYSKTRLRRDVIYSFEDLLVSLGGTASFFLGCSVLSFVEIGYYVTLRLYWFVNRKAEG</sequence>
<accession>A0A8B8F7Q3</accession>
<dbReference type="Gene3D" id="1.10.287.770">
    <property type="entry name" value="YojJ-like"/>
    <property type="match status" value="1"/>
</dbReference>
<keyword evidence="6 13" id="KW-1133">Transmembrane helix</keyword>
<dbReference type="AlphaFoldDB" id="A0A8B8F7Q3"/>
<evidence type="ECO:0000256" key="12">
    <source>
        <dbReference type="RuleBase" id="RU000679"/>
    </source>
</evidence>
<evidence type="ECO:0000256" key="9">
    <source>
        <dbReference type="ARBA" id="ARBA00023136"/>
    </source>
</evidence>
<keyword evidence="5 12" id="KW-0812">Transmembrane</keyword>
<dbReference type="Proteomes" id="UP000694846">
    <property type="component" value="Unplaced"/>
</dbReference>
<dbReference type="GO" id="GO:0015280">
    <property type="term" value="F:ligand-gated sodium channel activity"/>
    <property type="evidence" value="ECO:0007669"/>
    <property type="project" value="TreeGrafter"/>
</dbReference>
<keyword evidence="11 12" id="KW-0407">Ion channel</keyword>
<proteinExistence type="inferred from homology"/>
<dbReference type="Gene3D" id="1.10.287.820">
    <property type="entry name" value="Acid-sensing ion channel domain"/>
    <property type="match status" value="1"/>
</dbReference>
<keyword evidence="8 12" id="KW-0406">Ion transport</keyword>
<evidence type="ECO:0000256" key="1">
    <source>
        <dbReference type="ARBA" id="ARBA00004141"/>
    </source>
</evidence>
<evidence type="ECO:0000256" key="8">
    <source>
        <dbReference type="ARBA" id="ARBA00023065"/>
    </source>
</evidence>
<evidence type="ECO:0000256" key="2">
    <source>
        <dbReference type="ARBA" id="ARBA00007193"/>
    </source>
</evidence>
<evidence type="ECO:0000256" key="4">
    <source>
        <dbReference type="ARBA" id="ARBA00022461"/>
    </source>
</evidence>
<dbReference type="Pfam" id="PF00858">
    <property type="entry name" value="ASC"/>
    <property type="match status" value="1"/>
</dbReference>
<protein>
    <submittedName>
        <fullName evidence="15">Pickpocket protein 28-like</fullName>
    </submittedName>
</protein>
<dbReference type="GO" id="GO:0005886">
    <property type="term" value="C:plasma membrane"/>
    <property type="evidence" value="ECO:0007669"/>
    <property type="project" value="TreeGrafter"/>
</dbReference>
<evidence type="ECO:0000313" key="15">
    <source>
        <dbReference type="RefSeq" id="XP_025406783.1"/>
    </source>
</evidence>
<gene>
    <name evidence="15" type="primary">LOC112680800</name>
</gene>
<keyword evidence="4 12" id="KW-0894">Sodium channel</keyword>
<evidence type="ECO:0000256" key="6">
    <source>
        <dbReference type="ARBA" id="ARBA00022989"/>
    </source>
</evidence>
<evidence type="ECO:0000256" key="5">
    <source>
        <dbReference type="ARBA" id="ARBA00022692"/>
    </source>
</evidence>
<evidence type="ECO:0000256" key="11">
    <source>
        <dbReference type="ARBA" id="ARBA00023303"/>
    </source>
</evidence>
<keyword evidence="9 13" id="KW-0472">Membrane</keyword>
<dbReference type="PANTHER" id="PTHR11690">
    <property type="entry name" value="AMILORIDE-SENSITIVE SODIUM CHANNEL-RELATED"/>
    <property type="match status" value="1"/>
</dbReference>
<keyword evidence="14" id="KW-1185">Reference proteome</keyword>
<keyword evidence="3 12" id="KW-0813">Transport</keyword>
<organism evidence="14 15">
    <name type="scientific">Sipha flava</name>
    <name type="common">yellow sugarcane aphid</name>
    <dbReference type="NCBI Taxonomy" id="143950"/>
    <lineage>
        <taxon>Eukaryota</taxon>
        <taxon>Metazoa</taxon>
        <taxon>Ecdysozoa</taxon>
        <taxon>Arthropoda</taxon>
        <taxon>Hexapoda</taxon>
        <taxon>Insecta</taxon>
        <taxon>Pterygota</taxon>
        <taxon>Neoptera</taxon>
        <taxon>Paraneoptera</taxon>
        <taxon>Hemiptera</taxon>
        <taxon>Sternorrhyncha</taxon>
        <taxon>Aphidomorpha</taxon>
        <taxon>Aphidoidea</taxon>
        <taxon>Aphididae</taxon>
        <taxon>Sipha</taxon>
    </lineage>
</organism>
<comment type="similarity">
    <text evidence="2 12">Belongs to the amiloride-sensitive sodium channel (TC 1.A.6) family.</text>
</comment>
<evidence type="ECO:0000256" key="7">
    <source>
        <dbReference type="ARBA" id="ARBA00023053"/>
    </source>
</evidence>
<dbReference type="RefSeq" id="XP_025406783.1">
    <property type="nucleotide sequence ID" value="XM_025550998.1"/>
</dbReference>